<proteinExistence type="predicted"/>
<sequence length="247" mass="25616">MRGVLCPLAGAGPCLFSPHGPEQRSPLSGRCGLSAFCRVRRACAAPEETNEERPMQAFSACLAEDGATFASPRGPEQVSPLWRVVGAGARACRSAVQSPEEVPAAQRAQGGACCTAASCCFVECHRSRSGGPGILRWISAADLEAEVGGAADAEGSCRSGERSPRGDLRSVGDVFGPLGIFGPLGRWPRSSLYRLLLGCPVTCVGYGPGSPFLSPDIAPRVSPVLKKNDPPIGPFALLLPPFLSVSA</sequence>
<comment type="caution">
    <text evidence="1">The sequence shown here is derived from an EMBL/GenBank/DDBJ whole genome shotgun (WGS) entry which is preliminary data.</text>
</comment>
<keyword evidence="2" id="KW-1185">Reference proteome</keyword>
<organism evidence="1 2">
    <name type="scientific">Pleurodeles waltl</name>
    <name type="common">Iberian ribbed newt</name>
    <dbReference type="NCBI Taxonomy" id="8319"/>
    <lineage>
        <taxon>Eukaryota</taxon>
        <taxon>Metazoa</taxon>
        <taxon>Chordata</taxon>
        <taxon>Craniata</taxon>
        <taxon>Vertebrata</taxon>
        <taxon>Euteleostomi</taxon>
        <taxon>Amphibia</taxon>
        <taxon>Batrachia</taxon>
        <taxon>Caudata</taxon>
        <taxon>Salamandroidea</taxon>
        <taxon>Salamandridae</taxon>
        <taxon>Pleurodelinae</taxon>
        <taxon>Pleurodeles</taxon>
    </lineage>
</organism>
<name>A0AAV7PCC6_PLEWA</name>
<gene>
    <name evidence="1" type="ORF">NDU88_003184</name>
</gene>
<dbReference type="EMBL" id="JANPWB010000011">
    <property type="protein sequence ID" value="KAJ1124735.1"/>
    <property type="molecule type" value="Genomic_DNA"/>
</dbReference>
<dbReference type="Proteomes" id="UP001066276">
    <property type="component" value="Chromosome 7"/>
</dbReference>
<accession>A0AAV7PCC6</accession>
<protein>
    <submittedName>
        <fullName evidence="1">Uncharacterized protein</fullName>
    </submittedName>
</protein>
<evidence type="ECO:0000313" key="2">
    <source>
        <dbReference type="Proteomes" id="UP001066276"/>
    </source>
</evidence>
<evidence type="ECO:0000313" key="1">
    <source>
        <dbReference type="EMBL" id="KAJ1124735.1"/>
    </source>
</evidence>
<dbReference type="AlphaFoldDB" id="A0AAV7PCC6"/>
<reference evidence="1" key="1">
    <citation type="journal article" date="2022" name="bioRxiv">
        <title>Sequencing and chromosome-scale assembly of the giantPleurodeles waltlgenome.</title>
        <authorList>
            <person name="Brown T."/>
            <person name="Elewa A."/>
            <person name="Iarovenko S."/>
            <person name="Subramanian E."/>
            <person name="Araus A.J."/>
            <person name="Petzold A."/>
            <person name="Susuki M."/>
            <person name="Suzuki K.-i.T."/>
            <person name="Hayashi T."/>
            <person name="Toyoda A."/>
            <person name="Oliveira C."/>
            <person name="Osipova E."/>
            <person name="Leigh N.D."/>
            <person name="Simon A."/>
            <person name="Yun M.H."/>
        </authorList>
    </citation>
    <scope>NUCLEOTIDE SEQUENCE</scope>
    <source>
        <strain evidence="1">20211129_DDA</strain>
        <tissue evidence="1">Liver</tissue>
    </source>
</reference>